<keyword evidence="1" id="KW-1133">Transmembrane helix</keyword>
<gene>
    <name evidence="2" type="ORF">ABHD89_000858</name>
</gene>
<sequence>MVIIWLAASLYIIVSFLFQHYIPDTQYMTFSFIIFTVIVLFFTLLINHTKFAAIIYTSFIIRLMMMMIDFRPGEKIIPHSGVDTEDYHEAALKISLNPSLVETDIYGGFYSKFLGLLFHVYGDDRLFAQFLNIIIAVTALLIMIKIFKMLDISEKVQWYLVLLMAFFPHSLIFSSILMRESLISITIVLSLYFFTRWYKNRERSSALLSVIFVLLGASFHTAVMGILLGYLFGFIFYRHNTKSFKFSLESLVPFGLFALTLTYMLSFPNLIEELPIFNKVDQVFNKDVGLYKTVASASGGSAYLTGLEVNNLSQLLMYSPIKFIYFIASPMPWNIGSLNELIAFLFDGVFYVIALVVFIKNFHIIKKRPILGILLISVMVGWFVFGLAISNAGTGLRHRFKFFYIIVVILGVIWDYRWRR</sequence>
<feature type="transmembrane region" description="Helical" evidence="1">
    <location>
        <begin position="252"/>
        <end position="271"/>
    </location>
</feature>
<keyword evidence="1" id="KW-0812">Transmembrane</keyword>
<dbReference type="Proteomes" id="UP001549019">
    <property type="component" value="Unassembled WGS sequence"/>
</dbReference>
<name>A0ABV2E8T1_9STAP</name>
<organism evidence="2 3">
    <name type="scientific">Salinicoccus halitifaciens</name>
    <dbReference type="NCBI Taxonomy" id="1073415"/>
    <lineage>
        <taxon>Bacteria</taxon>
        <taxon>Bacillati</taxon>
        <taxon>Bacillota</taxon>
        <taxon>Bacilli</taxon>
        <taxon>Bacillales</taxon>
        <taxon>Staphylococcaceae</taxon>
        <taxon>Salinicoccus</taxon>
    </lineage>
</organism>
<dbReference type="EMBL" id="JBDZDV010000001">
    <property type="protein sequence ID" value="MET3110470.1"/>
    <property type="molecule type" value="Genomic_DNA"/>
</dbReference>
<reference evidence="2 3" key="1">
    <citation type="submission" date="2024-05" db="EMBL/GenBank/DDBJ databases">
        <title>Genomic Encyclopedia of Type Strains, Phase IV (KMG-IV): sequencing the most valuable type-strain genomes for metagenomic binning, comparative biology and taxonomic classification.</title>
        <authorList>
            <person name="Goeker M."/>
        </authorList>
    </citation>
    <scope>NUCLEOTIDE SEQUENCE [LARGE SCALE GENOMIC DNA]</scope>
    <source>
        <strain evidence="2 3">DSM 25286</strain>
    </source>
</reference>
<feature type="transmembrane region" description="Helical" evidence="1">
    <location>
        <begin position="5"/>
        <end position="22"/>
    </location>
</feature>
<feature type="transmembrane region" description="Helical" evidence="1">
    <location>
        <begin position="402"/>
        <end position="418"/>
    </location>
</feature>
<feature type="transmembrane region" description="Helical" evidence="1">
    <location>
        <begin position="53"/>
        <end position="70"/>
    </location>
</feature>
<protein>
    <submittedName>
        <fullName evidence="2">4-amino-4-deoxy-L-arabinose transferase-like glycosyltransferase</fullName>
    </submittedName>
</protein>
<feature type="transmembrane region" description="Helical" evidence="1">
    <location>
        <begin position="126"/>
        <end position="144"/>
    </location>
</feature>
<feature type="transmembrane region" description="Helical" evidence="1">
    <location>
        <begin position="341"/>
        <end position="359"/>
    </location>
</feature>
<keyword evidence="1" id="KW-0472">Membrane</keyword>
<comment type="caution">
    <text evidence="2">The sequence shown here is derived from an EMBL/GenBank/DDBJ whole genome shotgun (WGS) entry which is preliminary data.</text>
</comment>
<evidence type="ECO:0000313" key="2">
    <source>
        <dbReference type="EMBL" id="MET3110470.1"/>
    </source>
</evidence>
<feature type="transmembrane region" description="Helical" evidence="1">
    <location>
        <begin position="210"/>
        <end position="232"/>
    </location>
</feature>
<proteinExistence type="predicted"/>
<keyword evidence="3" id="KW-1185">Reference proteome</keyword>
<dbReference type="RefSeq" id="WP_230820271.1">
    <property type="nucleotide sequence ID" value="NZ_JAJNCU010000001.1"/>
</dbReference>
<feature type="transmembrane region" description="Helical" evidence="1">
    <location>
        <begin position="28"/>
        <end position="46"/>
    </location>
</feature>
<accession>A0ABV2E8T1</accession>
<feature type="transmembrane region" description="Helical" evidence="1">
    <location>
        <begin position="182"/>
        <end position="198"/>
    </location>
</feature>
<feature type="transmembrane region" description="Helical" evidence="1">
    <location>
        <begin position="156"/>
        <end position="176"/>
    </location>
</feature>
<evidence type="ECO:0000256" key="1">
    <source>
        <dbReference type="SAM" id="Phobius"/>
    </source>
</evidence>
<evidence type="ECO:0000313" key="3">
    <source>
        <dbReference type="Proteomes" id="UP001549019"/>
    </source>
</evidence>
<feature type="transmembrane region" description="Helical" evidence="1">
    <location>
        <begin position="371"/>
        <end position="390"/>
    </location>
</feature>